<organism evidence="4 5">
    <name type="scientific">Actinomadura macrotermitis</name>
    <dbReference type="NCBI Taxonomy" id="2585200"/>
    <lineage>
        <taxon>Bacteria</taxon>
        <taxon>Bacillati</taxon>
        <taxon>Actinomycetota</taxon>
        <taxon>Actinomycetes</taxon>
        <taxon>Streptosporangiales</taxon>
        <taxon>Thermomonosporaceae</taxon>
        <taxon>Actinomadura</taxon>
    </lineage>
</organism>
<dbReference type="PANTHER" id="PTHR12526">
    <property type="entry name" value="GLYCOSYLTRANSFERASE"/>
    <property type="match status" value="1"/>
</dbReference>
<dbReference type="RefSeq" id="WP_153531398.1">
    <property type="nucleotide sequence ID" value="NZ_WEGH01000001.1"/>
</dbReference>
<keyword evidence="2" id="KW-0808">Transferase</keyword>
<evidence type="ECO:0000313" key="5">
    <source>
        <dbReference type="Proteomes" id="UP000487268"/>
    </source>
</evidence>
<comment type="caution">
    <text evidence="4">The sequence shown here is derived from an EMBL/GenBank/DDBJ whole genome shotgun (WGS) entry which is preliminary data.</text>
</comment>
<name>A0A7K0BQL7_9ACTN</name>
<evidence type="ECO:0000256" key="2">
    <source>
        <dbReference type="ARBA" id="ARBA00022679"/>
    </source>
</evidence>
<dbReference type="EMBL" id="WEGH01000001">
    <property type="protein sequence ID" value="MQY03473.1"/>
    <property type="molecule type" value="Genomic_DNA"/>
</dbReference>
<dbReference type="OrthoDB" id="3861448at2"/>
<dbReference type="Pfam" id="PF13439">
    <property type="entry name" value="Glyco_transf_4"/>
    <property type="match status" value="1"/>
</dbReference>
<dbReference type="Gene3D" id="3.40.50.2000">
    <property type="entry name" value="Glycogen Phosphorylase B"/>
    <property type="match status" value="2"/>
</dbReference>
<gene>
    <name evidence="4" type="ORF">ACRB68_15160</name>
</gene>
<keyword evidence="1" id="KW-0328">Glycosyltransferase</keyword>
<keyword evidence="5" id="KW-1185">Reference proteome</keyword>
<dbReference type="PANTHER" id="PTHR12526:SF630">
    <property type="entry name" value="GLYCOSYLTRANSFERASE"/>
    <property type="match status" value="1"/>
</dbReference>
<dbReference type="GO" id="GO:0016757">
    <property type="term" value="F:glycosyltransferase activity"/>
    <property type="evidence" value="ECO:0007669"/>
    <property type="project" value="UniProtKB-KW"/>
</dbReference>
<evidence type="ECO:0000259" key="3">
    <source>
        <dbReference type="Pfam" id="PF13439"/>
    </source>
</evidence>
<dbReference type="InterPro" id="IPR028098">
    <property type="entry name" value="Glyco_trans_4-like_N"/>
</dbReference>
<dbReference type="Pfam" id="PF13692">
    <property type="entry name" value="Glyco_trans_1_4"/>
    <property type="match status" value="1"/>
</dbReference>
<dbReference type="AlphaFoldDB" id="A0A7K0BQL7"/>
<proteinExistence type="predicted"/>
<dbReference type="Proteomes" id="UP000487268">
    <property type="component" value="Unassembled WGS sequence"/>
</dbReference>
<evidence type="ECO:0000256" key="1">
    <source>
        <dbReference type="ARBA" id="ARBA00022676"/>
    </source>
</evidence>
<feature type="domain" description="Glycosyltransferase subfamily 4-like N-terminal" evidence="3">
    <location>
        <begin position="13"/>
        <end position="113"/>
    </location>
</feature>
<accession>A0A7K0BQL7</accession>
<sequence>MRILVYPHAMELGGSQLNAVEIAGAVRDLGHEVLVVSEPGPLVARVTAAGMEHVGLDPGRRRPSPATVRLLRGLIAERGIDVVHGYEWPPGLESFHAARGRSDVAAVCTVMSMAVAPFLPPSLPLVVGTEDIRRSVLERRGQRTGAVHLIEPPVDVRANAPDHPAQEFRAEYGLDDDVLDVVVVCRLVPQLKLEGVLTAIDVVGRLSAELPLRLVIVGDGPARAQVEERAAKAGGRVVLTGQLDDPRPAYAAASIALGMGGSALRALAFAKPLIVQGEDGFFELLTPGSVDTFLRQGWYGLGGTGAEALEAILRELAADPGRRAELGTYGRRLVTDRFSLERAAREQEEIYRKALAAAGGRARRDALSSTGGVVAYKVGRRYQRLRGTAARDDFNAVAPGKT</sequence>
<evidence type="ECO:0000313" key="4">
    <source>
        <dbReference type="EMBL" id="MQY03473.1"/>
    </source>
</evidence>
<reference evidence="4 5" key="1">
    <citation type="submission" date="2019-10" db="EMBL/GenBank/DDBJ databases">
        <title>Actinomadura rubteroloni sp. nov. and Actinomadura macrotermitis sp. nov., isolated from the gut of fungus growing-termite Macrotermes natalensis.</title>
        <authorList>
            <person name="Benndorf R."/>
            <person name="Martin K."/>
            <person name="Kuefner M."/>
            <person name="De Beer W."/>
            <person name="Kaster A.-K."/>
            <person name="Vollmers J."/>
            <person name="Poulsen M."/>
            <person name="Beemelmanns C."/>
        </authorList>
    </citation>
    <scope>NUCLEOTIDE SEQUENCE [LARGE SCALE GENOMIC DNA]</scope>
    <source>
        <strain evidence="4 5">RB68</strain>
    </source>
</reference>
<dbReference type="SUPFAM" id="SSF53756">
    <property type="entry name" value="UDP-Glycosyltransferase/glycogen phosphorylase"/>
    <property type="match status" value="1"/>
</dbReference>
<dbReference type="CDD" id="cd03801">
    <property type="entry name" value="GT4_PimA-like"/>
    <property type="match status" value="1"/>
</dbReference>
<protein>
    <recommendedName>
        <fullName evidence="3">Glycosyltransferase subfamily 4-like N-terminal domain-containing protein</fullName>
    </recommendedName>
</protein>